<dbReference type="OrthoDB" id="10255768at2759"/>
<dbReference type="GO" id="GO:0005737">
    <property type="term" value="C:cytoplasm"/>
    <property type="evidence" value="ECO:0007669"/>
    <property type="project" value="UniProtKB-SubCell"/>
</dbReference>
<evidence type="ECO:0000313" key="15">
    <source>
        <dbReference type="Proteomes" id="UP000188320"/>
    </source>
</evidence>
<evidence type="ECO:0000256" key="4">
    <source>
        <dbReference type="ARBA" id="ARBA00022490"/>
    </source>
</evidence>
<keyword evidence="15" id="KW-1185">Reference proteome</keyword>
<accession>A0A1R1PHC0</accession>
<evidence type="ECO:0000313" key="14">
    <source>
        <dbReference type="EMBL" id="OMH82995.1"/>
    </source>
</evidence>
<keyword evidence="7" id="KW-0647">Proteasome</keyword>
<keyword evidence="4" id="KW-0963">Cytoplasm</keyword>
<dbReference type="FunFam" id="1.10.8.60:FF:000007">
    <property type="entry name" value="26S proteasome regulatory subunit 4"/>
    <property type="match status" value="1"/>
</dbReference>
<keyword evidence="13" id="KW-0378">Hydrolase</keyword>
<dbReference type="GO" id="GO:0005634">
    <property type="term" value="C:nucleus"/>
    <property type="evidence" value="ECO:0007669"/>
    <property type="project" value="UniProtKB-SubCell"/>
</dbReference>
<dbReference type="InterPro" id="IPR003960">
    <property type="entry name" value="ATPase_AAA_CS"/>
</dbReference>
<dbReference type="InterPro" id="IPR003593">
    <property type="entry name" value="AAA+_ATPase"/>
</dbReference>
<evidence type="ECO:0000256" key="2">
    <source>
        <dbReference type="ARBA" id="ARBA00004496"/>
    </source>
</evidence>
<evidence type="ECO:0000256" key="9">
    <source>
        <dbReference type="ARBA" id="ARBA00068880"/>
    </source>
</evidence>
<dbReference type="Gene3D" id="1.10.8.60">
    <property type="match status" value="1"/>
</dbReference>
<dbReference type="InterPro" id="IPR050221">
    <property type="entry name" value="26S_Proteasome_ATPase"/>
</dbReference>
<evidence type="ECO:0000259" key="12">
    <source>
        <dbReference type="SMART" id="SM00382"/>
    </source>
</evidence>
<dbReference type="GO" id="GO:0008540">
    <property type="term" value="C:proteasome regulatory particle, base subcomplex"/>
    <property type="evidence" value="ECO:0007669"/>
    <property type="project" value="UniProtKB-ARBA"/>
</dbReference>
<evidence type="ECO:0000256" key="10">
    <source>
        <dbReference type="RuleBase" id="RU003651"/>
    </source>
</evidence>
<dbReference type="GO" id="GO:0016887">
    <property type="term" value="F:ATP hydrolysis activity"/>
    <property type="evidence" value="ECO:0007669"/>
    <property type="project" value="InterPro"/>
</dbReference>
<evidence type="ECO:0000313" key="13">
    <source>
        <dbReference type="EMBL" id="OMH80395.1"/>
    </source>
</evidence>
<dbReference type="Pfam" id="PF16450">
    <property type="entry name" value="Prot_ATP_ID_OB_C"/>
    <property type="match status" value="1"/>
</dbReference>
<dbReference type="Gene3D" id="2.40.50.140">
    <property type="entry name" value="Nucleic acid-binding proteins"/>
    <property type="match status" value="1"/>
</dbReference>
<evidence type="ECO:0000256" key="7">
    <source>
        <dbReference type="ARBA" id="ARBA00022942"/>
    </source>
</evidence>
<name>A0A1R1PHC0_ZANCU</name>
<dbReference type="Pfam" id="PF17862">
    <property type="entry name" value="AAA_lid_3"/>
    <property type="match status" value="1"/>
</dbReference>
<dbReference type="CDD" id="cd19502">
    <property type="entry name" value="RecA-like_PAN_like"/>
    <property type="match status" value="1"/>
</dbReference>
<feature type="region of interest" description="Disordered" evidence="11">
    <location>
        <begin position="1"/>
        <end position="42"/>
    </location>
</feature>
<proteinExistence type="inferred from homology"/>
<dbReference type="InterPro" id="IPR032501">
    <property type="entry name" value="Prot_ATP_ID_OB_2nd"/>
</dbReference>
<evidence type="ECO:0000256" key="11">
    <source>
        <dbReference type="SAM" id="MobiDB-lite"/>
    </source>
</evidence>
<evidence type="ECO:0000256" key="8">
    <source>
        <dbReference type="ARBA" id="ARBA00023242"/>
    </source>
</evidence>
<feature type="domain" description="AAA+ ATPase" evidence="12">
    <location>
        <begin position="210"/>
        <end position="349"/>
    </location>
</feature>
<protein>
    <recommendedName>
        <fullName evidence="9">26S proteasome regulatory subunit 4 homolog</fullName>
    </recommendedName>
</protein>
<dbReference type="PANTHER" id="PTHR23073">
    <property type="entry name" value="26S PROTEASOME REGULATORY SUBUNIT"/>
    <property type="match status" value="1"/>
</dbReference>
<dbReference type="Proteomes" id="UP000188320">
    <property type="component" value="Unassembled WGS sequence"/>
</dbReference>
<dbReference type="Gene3D" id="3.40.50.300">
    <property type="entry name" value="P-loop containing nucleotide triphosphate hydrolases"/>
    <property type="match status" value="1"/>
</dbReference>
<dbReference type="SUPFAM" id="SSF52540">
    <property type="entry name" value="P-loop containing nucleoside triphosphate hydrolases"/>
    <property type="match status" value="1"/>
</dbReference>
<dbReference type="FunFam" id="3.40.50.300:FF:000039">
    <property type="entry name" value="26S proteasome regulatory subunit 4"/>
    <property type="match status" value="1"/>
</dbReference>
<comment type="similarity">
    <text evidence="3 10">Belongs to the AAA ATPase family.</text>
</comment>
<dbReference type="SMART" id="SM00382">
    <property type="entry name" value="AAA"/>
    <property type="match status" value="1"/>
</dbReference>
<keyword evidence="13" id="KW-0645">Protease</keyword>
<dbReference type="EMBL" id="LSSK01000540">
    <property type="protein sequence ID" value="OMH82995.1"/>
    <property type="molecule type" value="Genomic_DNA"/>
</dbReference>
<dbReference type="PROSITE" id="PS00674">
    <property type="entry name" value="AAA"/>
    <property type="match status" value="1"/>
</dbReference>
<dbReference type="Pfam" id="PF00004">
    <property type="entry name" value="AAA"/>
    <property type="match status" value="1"/>
</dbReference>
<gene>
    <name evidence="14" type="ORF">AX774_g3502</name>
    <name evidence="13" type="ORF">AX774_g6169</name>
</gene>
<keyword evidence="6 10" id="KW-0067">ATP-binding</keyword>
<keyword evidence="8" id="KW-0539">Nucleus</keyword>
<sequence>MSGFQGGEKKKKPEPKKWEPPLPTTIGKRRRKRGPDTATKLPGVFPTTRCNLKLLKLQRINDYLLMEQEFVEEQERLKPQEEKLQEERAKVDEIRGAPISVGTLEEVIDDNHAIVSTSSGPEYYVTMLSIVDKDLLEPGCSVLLHHKSMAVVGVLQDDVDPMVSVMKLEKAPTESYADIGGLEQQIQEIKEAVELPLTHPELYEEMGIKPPKGVILYGVPGTGKTLLAKAVANQTSATFLRVVGSELIQKYLGDGPKLVRELFRVAEDYAPSIVFIDEIDAVGTKRYDSNSGGTKEIQRTMLELLNQLDGFDSRGDVKVIMATNKIETLDPALIRPGRIDRKIEFPLPDVKTKRRIFGIHTAKMTLNEDVDLEEYVMSKDDLSGADIKAICTEAGLLALRERRMKVCNEDFRKAREKVLIRKNEGTPEGLYI</sequence>
<dbReference type="InterPro" id="IPR027417">
    <property type="entry name" value="P-loop_NTPase"/>
</dbReference>
<evidence type="ECO:0000256" key="5">
    <source>
        <dbReference type="ARBA" id="ARBA00022741"/>
    </source>
</evidence>
<dbReference type="FunFam" id="2.40.50.140:FF:000067">
    <property type="entry name" value="26S protease regulatory subunit 4"/>
    <property type="match status" value="1"/>
</dbReference>
<reference evidence="13" key="2">
    <citation type="submission" date="2017-01" db="EMBL/GenBank/DDBJ databases">
        <authorList>
            <person name="Mah S.A."/>
            <person name="Swanson W.J."/>
            <person name="Moy G.W."/>
            <person name="Vacquier V.D."/>
        </authorList>
    </citation>
    <scope>NUCLEOTIDE SEQUENCE [LARGE SCALE GENOMIC DNA]</scope>
    <source>
        <strain evidence="13">COL-18-3</strain>
    </source>
</reference>
<dbReference type="EMBL" id="LSSK01001204">
    <property type="protein sequence ID" value="OMH80395.1"/>
    <property type="molecule type" value="Genomic_DNA"/>
</dbReference>
<comment type="subcellular location">
    <subcellularLocation>
        <location evidence="2">Cytoplasm</location>
    </subcellularLocation>
    <subcellularLocation>
        <location evidence="1">Nucleus</location>
    </subcellularLocation>
</comment>
<comment type="caution">
    <text evidence="13">The sequence shown here is derived from an EMBL/GenBank/DDBJ whole genome shotgun (WGS) entry which is preliminary data.</text>
</comment>
<dbReference type="InterPro" id="IPR041569">
    <property type="entry name" value="AAA_lid_3"/>
</dbReference>
<dbReference type="GO" id="GO:0006508">
    <property type="term" value="P:proteolysis"/>
    <property type="evidence" value="ECO:0007669"/>
    <property type="project" value="UniProtKB-KW"/>
</dbReference>
<reference evidence="15" key="1">
    <citation type="submission" date="2017-01" db="EMBL/GenBank/DDBJ databases">
        <authorList>
            <person name="Wang Y."/>
            <person name="White M."/>
            <person name="Kvist S."/>
            <person name="Moncalvo J.-M."/>
        </authorList>
    </citation>
    <scope>NUCLEOTIDE SEQUENCE [LARGE SCALE GENOMIC DNA]</scope>
    <source>
        <strain evidence="15">COL-18-3</strain>
    </source>
</reference>
<keyword evidence="5 10" id="KW-0547">Nucleotide-binding</keyword>
<dbReference type="InterPro" id="IPR003959">
    <property type="entry name" value="ATPase_AAA_core"/>
</dbReference>
<dbReference type="GO" id="GO:0008233">
    <property type="term" value="F:peptidase activity"/>
    <property type="evidence" value="ECO:0007669"/>
    <property type="project" value="UniProtKB-KW"/>
</dbReference>
<evidence type="ECO:0000256" key="6">
    <source>
        <dbReference type="ARBA" id="ARBA00022840"/>
    </source>
</evidence>
<evidence type="ECO:0000256" key="3">
    <source>
        <dbReference type="ARBA" id="ARBA00006914"/>
    </source>
</evidence>
<evidence type="ECO:0000256" key="1">
    <source>
        <dbReference type="ARBA" id="ARBA00004123"/>
    </source>
</evidence>
<organism evidence="13 15">
    <name type="scientific">Zancudomyces culisetae</name>
    <name type="common">Gut fungus</name>
    <name type="synonym">Smittium culisetae</name>
    <dbReference type="NCBI Taxonomy" id="1213189"/>
    <lineage>
        <taxon>Eukaryota</taxon>
        <taxon>Fungi</taxon>
        <taxon>Fungi incertae sedis</taxon>
        <taxon>Zoopagomycota</taxon>
        <taxon>Kickxellomycotina</taxon>
        <taxon>Harpellomycetes</taxon>
        <taxon>Harpellales</taxon>
        <taxon>Legeriomycetaceae</taxon>
        <taxon>Zancudomyces</taxon>
    </lineage>
</organism>
<dbReference type="GO" id="GO:0005524">
    <property type="term" value="F:ATP binding"/>
    <property type="evidence" value="ECO:0007669"/>
    <property type="project" value="UniProtKB-KW"/>
</dbReference>
<dbReference type="AlphaFoldDB" id="A0A1R1PHC0"/>
<dbReference type="InterPro" id="IPR012340">
    <property type="entry name" value="NA-bd_OB-fold"/>
</dbReference>